<protein>
    <recommendedName>
        <fullName evidence="4">G-protein coupled receptors family 1 profile domain-containing protein</fullName>
    </recommendedName>
</protein>
<dbReference type="Proteomes" id="UP001285441">
    <property type="component" value="Unassembled WGS sequence"/>
</dbReference>
<feature type="transmembrane region" description="Helical" evidence="1">
    <location>
        <begin position="96"/>
        <end position="115"/>
    </location>
</feature>
<sequence length="135" mass="14923">MNLPPITTHRSRQQLSQTNFSSEYTTFFSPTYIKQQPSCSTGSGLPRYNGIDVHTRTCVAQGWLVSTGNLASSCFITAIAVNTYLAVVRNYTPPQWALHFTVVGLWVFDYLLAILGPLMTSNGREAGGFYVRAHA</sequence>
<feature type="transmembrane region" description="Helical" evidence="1">
    <location>
        <begin position="63"/>
        <end position="84"/>
    </location>
</feature>
<gene>
    <name evidence="2" type="ORF">B0H63DRAFT_540128</name>
</gene>
<keyword evidence="1" id="KW-1133">Transmembrane helix</keyword>
<keyword evidence="3" id="KW-1185">Reference proteome</keyword>
<dbReference type="AlphaFoldDB" id="A0AAE0JX97"/>
<name>A0AAE0JX97_9PEZI</name>
<organism evidence="2 3">
    <name type="scientific">Podospora didyma</name>
    <dbReference type="NCBI Taxonomy" id="330526"/>
    <lineage>
        <taxon>Eukaryota</taxon>
        <taxon>Fungi</taxon>
        <taxon>Dikarya</taxon>
        <taxon>Ascomycota</taxon>
        <taxon>Pezizomycotina</taxon>
        <taxon>Sordariomycetes</taxon>
        <taxon>Sordariomycetidae</taxon>
        <taxon>Sordariales</taxon>
        <taxon>Podosporaceae</taxon>
        <taxon>Podospora</taxon>
    </lineage>
</organism>
<comment type="caution">
    <text evidence="2">The sequence shown here is derived from an EMBL/GenBank/DDBJ whole genome shotgun (WGS) entry which is preliminary data.</text>
</comment>
<keyword evidence="1" id="KW-0812">Transmembrane</keyword>
<evidence type="ECO:0008006" key="4">
    <source>
        <dbReference type="Google" id="ProtNLM"/>
    </source>
</evidence>
<reference evidence="2" key="2">
    <citation type="submission" date="2023-06" db="EMBL/GenBank/DDBJ databases">
        <authorList>
            <consortium name="Lawrence Berkeley National Laboratory"/>
            <person name="Haridas S."/>
            <person name="Hensen N."/>
            <person name="Bonometti L."/>
            <person name="Westerberg I."/>
            <person name="Brannstrom I.O."/>
            <person name="Guillou S."/>
            <person name="Cros-Aarteil S."/>
            <person name="Calhoun S."/>
            <person name="Kuo A."/>
            <person name="Mondo S."/>
            <person name="Pangilinan J."/>
            <person name="Riley R."/>
            <person name="LaButti K."/>
            <person name="Andreopoulos B."/>
            <person name="Lipzen A."/>
            <person name="Chen C."/>
            <person name="Yanf M."/>
            <person name="Daum C."/>
            <person name="Ng V."/>
            <person name="Clum A."/>
            <person name="Steindorff A."/>
            <person name="Ohm R."/>
            <person name="Martin F."/>
            <person name="Silar P."/>
            <person name="Natvig D."/>
            <person name="Lalanne C."/>
            <person name="Gautier V."/>
            <person name="Ament-velasquez S.L."/>
            <person name="Kruys A."/>
            <person name="Hutchinson M.I."/>
            <person name="Powell A.J."/>
            <person name="Barry K."/>
            <person name="Miller A.N."/>
            <person name="Grigoriev I.V."/>
            <person name="Debuchy R."/>
            <person name="Gladieux P."/>
            <person name="Thoren M.H."/>
            <person name="Johannesson H."/>
        </authorList>
    </citation>
    <scope>NUCLEOTIDE SEQUENCE</scope>
    <source>
        <strain evidence="2">CBS 232.78</strain>
    </source>
</reference>
<proteinExistence type="predicted"/>
<evidence type="ECO:0000313" key="3">
    <source>
        <dbReference type="Proteomes" id="UP001285441"/>
    </source>
</evidence>
<evidence type="ECO:0000256" key="1">
    <source>
        <dbReference type="SAM" id="Phobius"/>
    </source>
</evidence>
<evidence type="ECO:0000313" key="2">
    <source>
        <dbReference type="EMBL" id="KAK3365416.1"/>
    </source>
</evidence>
<dbReference type="Gene3D" id="1.20.1070.10">
    <property type="entry name" value="Rhodopsin 7-helix transmembrane proteins"/>
    <property type="match status" value="1"/>
</dbReference>
<dbReference type="SUPFAM" id="SSF81321">
    <property type="entry name" value="Family A G protein-coupled receptor-like"/>
    <property type="match status" value="1"/>
</dbReference>
<accession>A0AAE0JX97</accession>
<keyword evidence="1" id="KW-0472">Membrane</keyword>
<reference evidence="2" key="1">
    <citation type="journal article" date="2023" name="Mol. Phylogenet. Evol.">
        <title>Genome-scale phylogeny and comparative genomics of the fungal order Sordariales.</title>
        <authorList>
            <person name="Hensen N."/>
            <person name="Bonometti L."/>
            <person name="Westerberg I."/>
            <person name="Brannstrom I.O."/>
            <person name="Guillou S."/>
            <person name="Cros-Aarteil S."/>
            <person name="Calhoun S."/>
            <person name="Haridas S."/>
            <person name="Kuo A."/>
            <person name="Mondo S."/>
            <person name="Pangilinan J."/>
            <person name="Riley R."/>
            <person name="LaButti K."/>
            <person name="Andreopoulos B."/>
            <person name="Lipzen A."/>
            <person name="Chen C."/>
            <person name="Yan M."/>
            <person name="Daum C."/>
            <person name="Ng V."/>
            <person name="Clum A."/>
            <person name="Steindorff A."/>
            <person name="Ohm R.A."/>
            <person name="Martin F."/>
            <person name="Silar P."/>
            <person name="Natvig D.O."/>
            <person name="Lalanne C."/>
            <person name="Gautier V."/>
            <person name="Ament-Velasquez S.L."/>
            <person name="Kruys A."/>
            <person name="Hutchinson M.I."/>
            <person name="Powell A.J."/>
            <person name="Barry K."/>
            <person name="Miller A.N."/>
            <person name="Grigoriev I.V."/>
            <person name="Debuchy R."/>
            <person name="Gladieux P."/>
            <person name="Hiltunen Thoren M."/>
            <person name="Johannesson H."/>
        </authorList>
    </citation>
    <scope>NUCLEOTIDE SEQUENCE</scope>
    <source>
        <strain evidence="2">CBS 232.78</strain>
    </source>
</reference>
<dbReference type="EMBL" id="JAULSW010000023">
    <property type="protein sequence ID" value="KAK3365416.1"/>
    <property type="molecule type" value="Genomic_DNA"/>
</dbReference>